<feature type="region of interest" description="Disordered" evidence="1">
    <location>
        <begin position="518"/>
        <end position="569"/>
    </location>
</feature>
<feature type="compositionally biased region" description="Polar residues" evidence="1">
    <location>
        <begin position="670"/>
        <end position="680"/>
    </location>
</feature>
<accession>A0ABQ9G953</accession>
<feature type="region of interest" description="Disordered" evidence="1">
    <location>
        <begin position="443"/>
        <end position="468"/>
    </location>
</feature>
<evidence type="ECO:0000256" key="1">
    <source>
        <dbReference type="SAM" id="MobiDB-lite"/>
    </source>
</evidence>
<feature type="compositionally biased region" description="Polar residues" evidence="1">
    <location>
        <begin position="643"/>
        <end position="652"/>
    </location>
</feature>
<proteinExistence type="predicted"/>
<reference evidence="2 3" key="1">
    <citation type="submission" date="2023-02" db="EMBL/GenBank/DDBJ databases">
        <title>LHISI_Scaffold_Assembly.</title>
        <authorList>
            <person name="Stuart O.P."/>
            <person name="Cleave R."/>
            <person name="Magrath M.J.L."/>
            <person name="Mikheyev A.S."/>
        </authorList>
    </citation>
    <scope>NUCLEOTIDE SEQUENCE [LARGE SCALE GENOMIC DNA]</scope>
    <source>
        <strain evidence="2">Daus_M_001</strain>
        <tissue evidence="2">Leg muscle</tissue>
    </source>
</reference>
<keyword evidence="3" id="KW-1185">Reference proteome</keyword>
<dbReference type="EMBL" id="JARBHB010000014">
    <property type="protein sequence ID" value="KAJ8868945.1"/>
    <property type="molecule type" value="Genomic_DNA"/>
</dbReference>
<feature type="compositionally biased region" description="Basic residues" evidence="1">
    <location>
        <begin position="525"/>
        <end position="535"/>
    </location>
</feature>
<name>A0ABQ9G953_9NEOP</name>
<feature type="region of interest" description="Disordered" evidence="1">
    <location>
        <begin position="622"/>
        <end position="680"/>
    </location>
</feature>
<evidence type="ECO:0000313" key="2">
    <source>
        <dbReference type="EMBL" id="KAJ8868945.1"/>
    </source>
</evidence>
<protein>
    <submittedName>
        <fullName evidence="2">Uncharacterized protein</fullName>
    </submittedName>
</protein>
<sequence>MPHRGSRPRHEFQRSRRLHNARAICQENSCHTVSWSDNNPQAFAQADLHCSEKHPRIIRAISSWINMDDARRGRRLTKPAVPPEETDLLGATKFHSVTSRDTAYRDSATTATARKLLRTARKREKIVHRKTEVTLPNSGNGYGPREVKPPPGISPLYHYLLRATVNRSGRGKESEGTEQMFSARAVVPRRGEGVLAAQQCQFSYVPGQYIDKVHRGYTSALPRQKGYDNPGVLAPGPLHSEKLSGSSGSALYEKSGIELETNAWGDEVTAKEGDVKTIRKVLTDSFLGAGRGRGPGNGGIGCSRNWLGGRKARSILTCLKPRDLEVESRLLCHMLMLSCLLTSCVLATYGRGKNLYAHERCACAGITFTVANVTVEVSLPSEECVQSSGYVHTATTRRGEHDLPCIIHDIGGNFCTQRELLKNHSYPRAAAIVRGVVVHLGGSEKQRDGVHPDAHRTPRSPRAVKDGPSQIASKRLDVNKGACVRPQIAFRVSQRSCGGRRRYGGAHVIARGGETEIPEKTPTCQRHRPARSPHAKIRERPRPGIEPISPRWDASSLTTTPPRPLSPCWSKEYRPAIRELFAESSSQSDTTPIYRASRNPIRDSVRPHKKNRHTISYLRGVENFADEDEGGGNGEIPEKTRRPATSSGTIPTCENPGATLPGLESGEPTWKTSSLIATPP</sequence>
<gene>
    <name evidence="2" type="ORF">PR048_030486</name>
</gene>
<feature type="compositionally biased region" description="Basic and acidic residues" evidence="1">
    <location>
        <begin position="443"/>
        <end position="456"/>
    </location>
</feature>
<dbReference type="Proteomes" id="UP001159363">
    <property type="component" value="Chromosome 13"/>
</dbReference>
<comment type="caution">
    <text evidence="2">The sequence shown here is derived from an EMBL/GenBank/DDBJ whole genome shotgun (WGS) entry which is preliminary data.</text>
</comment>
<organism evidence="2 3">
    <name type="scientific">Dryococelus australis</name>
    <dbReference type="NCBI Taxonomy" id="614101"/>
    <lineage>
        <taxon>Eukaryota</taxon>
        <taxon>Metazoa</taxon>
        <taxon>Ecdysozoa</taxon>
        <taxon>Arthropoda</taxon>
        <taxon>Hexapoda</taxon>
        <taxon>Insecta</taxon>
        <taxon>Pterygota</taxon>
        <taxon>Neoptera</taxon>
        <taxon>Polyneoptera</taxon>
        <taxon>Phasmatodea</taxon>
        <taxon>Verophasmatodea</taxon>
        <taxon>Anareolatae</taxon>
        <taxon>Phasmatidae</taxon>
        <taxon>Eurycanthinae</taxon>
        <taxon>Dryococelus</taxon>
    </lineage>
</organism>
<evidence type="ECO:0000313" key="3">
    <source>
        <dbReference type="Proteomes" id="UP001159363"/>
    </source>
</evidence>
<feature type="region of interest" description="Disordered" evidence="1">
    <location>
        <begin position="582"/>
        <end position="606"/>
    </location>
</feature>